<proteinExistence type="predicted"/>
<dbReference type="Gene3D" id="3.80.10.10">
    <property type="entry name" value="Ribonuclease Inhibitor"/>
    <property type="match status" value="1"/>
</dbReference>
<organism evidence="2 3">
    <name type="scientific">Mycena sanguinolenta</name>
    <dbReference type="NCBI Taxonomy" id="230812"/>
    <lineage>
        <taxon>Eukaryota</taxon>
        <taxon>Fungi</taxon>
        <taxon>Dikarya</taxon>
        <taxon>Basidiomycota</taxon>
        <taxon>Agaricomycotina</taxon>
        <taxon>Agaricomycetes</taxon>
        <taxon>Agaricomycetidae</taxon>
        <taxon>Agaricales</taxon>
        <taxon>Marasmiineae</taxon>
        <taxon>Mycenaceae</taxon>
        <taxon>Mycena</taxon>
    </lineage>
</organism>
<dbReference type="AlphaFoldDB" id="A0A8H7D2Z1"/>
<dbReference type="Gene3D" id="1.20.1280.50">
    <property type="match status" value="1"/>
</dbReference>
<dbReference type="InterPro" id="IPR001810">
    <property type="entry name" value="F-box_dom"/>
</dbReference>
<dbReference type="SUPFAM" id="SSF81383">
    <property type="entry name" value="F-box domain"/>
    <property type="match status" value="1"/>
</dbReference>
<evidence type="ECO:0000259" key="1">
    <source>
        <dbReference type="Pfam" id="PF12937"/>
    </source>
</evidence>
<dbReference type="SUPFAM" id="SSF52047">
    <property type="entry name" value="RNI-like"/>
    <property type="match status" value="1"/>
</dbReference>
<dbReference type="InterPro" id="IPR036047">
    <property type="entry name" value="F-box-like_dom_sf"/>
</dbReference>
<name>A0A8H7D2Z1_9AGAR</name>
<keyword evidence="3" id="KW-1185">Reference proteome</keyword>
<dbReference type="Pfam" id="PF12937">
    <property type="entry name" value="F-box-like"/>
    <property type="match status" value="1"/>
</dbReference>
<reference evidence="2" key="1">
    <citation type="submission" date="2020-05" db="EMBL/GenBank/DDBJ databases">
        <title>Mycena genomes resolve the evolution of fungal bioluminescence.</title>
        <authorList>
            <person name="Tsai I.J."/>
        </authorList>
    </citation>
    <scope>NUCLEOTIDE SEQUENCE</scope>
    <source>
        <strain evidence="2">160909Yilan</strain>
    </source>
</reference>
<accession>A0A8H7D2Z1</accession>
<dbReference type="Proteomes" id="UP000623467">
    <property type="component" value="Unassembled WGS sequence"/>
</dbReference>
<protein>
    <submittedName>
        <fullName evidence="2">F-box domain-containing protein</fullName>
    </submittedName>
</protein>
<evidence type="ECO:0000313" key="2">
    <source>
        <dbReference type="EMBL" id="KAF7357477.1"/>
    </source>
</evidence>
<evidence type="ECO:0000313" key="3">
    <source>
        <dbReference type="Proteomes" id="UP000623467"/>
    </source>
</evidence>
<dbReference type="OrthoDB" id="2269034at2759"/>
<comment type="caution">
    <text evidence="2">The sequence shown here is derived from an EMBL/GenBank/DDBJ whole genome shotgun (WGS) entry which is preliminary data.</text>
</comment>
<sequence length="442" mass="49705">MPLTAASILEAVHEQTQRTKHCSKADIERFIEESESKILSLKSRISALIELRDSERACVLALRYLVSPIRTLPVELLAKIFDLAIEGGYRYITHAHRISQVCSHWRQVALGTPRLWTRYLDVNLYDKGENAADGLKAWLARSAPLPLSISLVLHSKSNPAILEEVLRVASRLGYLQVLLGSGITVSTPPSFLAAQLGQCTLDSLEELDLGTIEEYEDCTPLDFTTARRLRKFRITKLGCPNLVTARITIPEESGPAEVGRNTPVQFNQLQSLHLSADVHPDSQTEVLITPIFDYFSSPVLQELKLQLPRTHCTQPHFTAFQLRAPNITRLEFAYTDLFTLAAVIRHAPFVTHLTLTCCDKYFDDAAIRSLYYEEGVAPLIPHLHTLVVKTRVVNFAEDILGGNDRVSLVLWFFNSVHQEYHLGPRFTDIVKDIPSDVLVYAK</sequence>
<feature type="domain" description="F-box" evidence="1">
    <location>
        <begin position="70"/>
        <end position="119"/>
    </location>
</feature>
<dbReference type="InterPro" id="IPR032675">
    <property type="entry name" value="LRR_dom_sf"/>
</dbReference>
<gene>
    <name evidence="2" type="ORF">MSAN_01343900</name>
</gene>
<dbReference type="EMBL" id="JACAZH010000010">
    <property type="protein sequence ID" value="KAF7357477.1"/>
    <property type="molecule type" value="Genomic_DNA"/>
</dbReference>